<gene>
    <name evidence="1" type="ORF">GCM10022409_30680</name>
</gene>
<dbReference type="Proteomes" id="UP001501469">
    <property type="component" value="Unassembled WGS sequence"/>
</dbReference>
<reference evidence="2" key="1">
    <citation type="journal article" date="2019" name="Int. J. Syst. Evol. Microbiol.">
        <title>The Global Catalogue of Microorganisms (GCM) 10K type strain sequencing project: providing services to taxonomists for standard genome sequencing and annotation.</title>
        <authorList>
            <consortium name="The Broad Institute Genomics Platform"/>
            <consortium name="The Broad Institute Genome Sequencing Center for Infectious Disease"/>
            <person name="Wu L."/>
            <person name="Ma J."/>
        </authorList>
    </citation>
    <scope>NUCLEOTIDE SEQUENCE [LARGE SCALE GENOMIC DNA]</scope>
    <source>
        <strain evidence="2">JCM 17225</strain>
    </source>
</reference>
<evidence type="ECO:0000313" key="1">
    <source>
        <dbReference type="EMBL" id="GAA4042612.1"/>
    </source>
</evidence>
<evidence type="ECO:0000313" key="2">
    <source>
        <dbReference type="Proteomes" id="UP001501469"/>
    </source>
</evidence>
<sequence>MTPEHRVYLNGHYFDTLYDSDTFSDRPEPYRRQERSLWTVYQLLLLGTHDVTITLAAKQPVFQTRNALEFSVWVQQVYPDYGFVNQFQQPIHTRFPHRADYL</sequence>
<comment type="caution">
    <text evidence="1">The sequence shown here is derived from an EMBL/GenBank/DDBJ whole genome shotgun (WGS) entry which is preliminary data.</text>
</comment>
<keyword evidence="2" id="KW-1185">Reference proteome</keyword>
<dbReference type="RefSeq" id="WP_345056236.1">
    <property type="nucleotide sequence ID" value="NZ_BAABDK010000025.1"/>
</dbReference>
<name>A0ABP7UFZ4_9BACT</name>
<protein>
    <submittedName>
        <fullName evidence="1">Uncharacterized protein</fullName>
    </submittedName>
</protein>
<organism evidence="1 2">
    <name type="scientific">Hymenobacter glaciei</name>
    <dbReference type="NCBI Taxonomy" id="877209"/>
    <lineage>
        <taxon>Bacteria</taxon>
        <taxon>Pseudomonadati</taxon>
        <taxon>Bacteroidota</taxon>
        <taxon>Cytophagia</taxon>
        <taxon>Cytophagales</taxon>
        <taxon>Hymenobacteraceae</taxon>
        <taxon>Hymenobacter</taxon>
    </lineage>
</organism>
<dbReference type="EMBL" id="BAABDK010000025">
    <property type="protein sequence ID" value="GAA4042612.1"/>
    <property type="molecule type" value="Genomic_DNA"/>
</dbReference>
<proteinExistence type="predicted"/>
<accession>A0ABP7UFZ4</accession>